<gene>
    <name evidence="2" type="ORF">HPBE_LOCUS16872</name>
</gene>
<dbReference type="GO" id="GO:0000793">
    <property type="term" value="C:condensed chromosome"/>
    <property type="evidence" value="ECO:0007669"/>
    <property type="project" value="TreeGrafter"/>
</dbReference>
<dbReference type="WBParaSite" id="HPBE_0001687301-mRNA-1">
    <property type="protein sequence ID" value="HPBE_0001687301-mRNA-1"/>
    <property type="gene ID" value="HPBE_0001687301"/>
</dbReference>
<dbReference type="GO" id="GO:0031297">
    <property type="term" value="P:replication fork processing"/>
    <property type="evidence" value="ECO:0007669"/>
    <property type="project" value="TreeGrafter"/>
</dbReference>
<feature type="domain" description="Mos1 transposase HTH" evidence="1">
    <location>
        <begin position="7"/>
        <end position="54"/>
    </location>
</feature>
<accession>A0A183G5H2</accession>
<dbReference type="OrthoDB" id="6137736at2759"/>
<dbReference type="AlphaFoldDB" id="A0A183G5H2"/>
<proteinExistence type="predicted"/>
<dbReference type="GO" id="GO:0003690">
    <property type="term" value="F:double-stranded DNA binding"/>
    <property type="evidence" value="ECO:0007669"/>
    <property type="project" value="TreeGrafter"/>
</dbReference>
<dbReference type="InterPro" id="IPR041426">
    <property type="entry name" value="Mos1_HTH"/>
</dbReference>
<evidence type="ECO:0000313" key="4">
    <source>
        <dbReference type="WBParaSite" id="HPBE_0001687301-mRNA-1"/>
    </source>
</evidence>
<dbReference type="Proteomes" id="UP000050761">
    <property type="component" value="Unassembled WGS sequence"/>
</dbReference>
<evidence type="ECO:0000259" key="1">
    <source>
        <dbReference type="Pfam" id="PF17906"/>
    </source>
</evidence>
<dbReference type="GO" id="GO:0044547">
    <property type="term" value="F:DNA topoisomerase binding"/>
    <property type="evidence" value="ECO:0007669"/>
    <property type="project" value="TreeGrafter"/>
</dbReference>
<dbReference type="PANTHER" id="PTHR46060">
    <property type="entry name" value="MARINER MOS1 TRANSPOSASE-LIKE PROTEIN"/>
    <property type="match status" value="1"/>
</dbReference>
<evidence type="ECO:0000313" key="2">
    <source>
        <dbReference type="EMBL" id="VDP07267.1"/>
    </source>
</evidence>
<evidence type="ECO:0000313" key="3">
    <source>
        <dbReference type="Proteomes" id="UP000050761"/>
    </source>
</evidence>
<dbReference type="GO" id="GO:0000014">
    <property type="term" value="F:single-stranded DNA endodeoxyribonuclease activity"/>
    <property type="evidence" value="ECO:0007669"/>
    <property type="project" value="TreeGrafter"/>
</dbReference>
<dbReference type="GO" id="GO:0015074">
    <property type="term" value="P:DNA integration"/>
    <property type="evidence" value="ECO:0007669"/>
    <property type="project" value="TreeGrafter"/>
</dbReference>
<dbReference type="GO" id="GO:0044774">
    <property type="term" value="P:mitotic DNA integrity checkpoint signaling"/>
    <property type="evidence" value="ECO:0007669"/>
    <property type="project" value="TreeGrafter"/>
</dbReference>
<dbReference type="Pfam" id="PF17906">
    <property type="entry name" value="HTH_48"/>
    <property type="match status" value="1"/>
</dbReference>
<dbReference type="PANTHER" id="PTHR46060:SF2">
    <property type="entry name" value="HISTONE-LYSINE N-METHYLTRANSFERASE SETMAR"/>
    <property type="match status" value="1"/>
</dbReference>
<dbReference type="GO" id="GO:0003697">
    <property type="term" value="F:single-stranded DNA binding"/>
    <property type="evidence" value="ECO:0007669"/>
    <property type="project" value="TreeGrafter"/>
</dbReference>
<reference evidence="4" key="2">
    <citation type="submission" date="2019-09" db="UniProtKB">
        <authorList>
            <consortium name="WormBaseParasite"/>
        </authorList>
    </citation>
    <scope>IDENTIFICATION</scope>
</reference>
<sequence>MAELSAHIRHALLYEYESGHSAAEAYRNFCRVFGSKAPSVRSVYSWFERFRGGNRSLEDEPRSGRPTTISLGELRKLAEKHTYEGVRYFAAALGCSGSTVDNGLRSPGMVKKLGQWLPHELSDGSRRGRLDICTQLLSRTGWTSSHRGRKMGPLRQPRS</sequence>
<dbReference type="GO" id="GO:0046975">
    <property type="term" value="F:histone H3K36 methyltransferase activity"/>
    <property type="evidence" value="ECO:0007669"/>
    <property type="project" value="TreeGrafter"/>
</dbReference>
<dbReference type="InterPro" id="IPR052709">
    <property type="entry name" value="Transposase-MT_Hybrid"/>
</dbReference>
<organism evidence="3 4">
    <name type="scientific">Heligmosomoides polygyrus</name>
    <name type="common">Parasitic roundworm</name>
    <dbReference type="NCBI Taxonomy" id="6339"/>
    <lineage>
        <taxon>Eukaryota</taxon>
        <taxon>Metazoa</taxon>
        <taxon>Ecdysozoa</taxon>
        <taxon>Nematoda</taxon>
        <taxon>Chromadorea</taxon>
        <taxon>Rhabditida</taxon>
        <taxon>Rhabditina</taxon>
        <taxon>Rhabditomorpha</taxon>
        <taxon>Strongyloidea</taxon>
        <taxon>Heligmosomidae</taxon>
        <taxon>Heligmosomoides</taxon>
    </lineage>
</organism>
<protein>
    <submittedName>
        <fullName evidence="4">HTH_48 domain-containing protein</fullName>
    </submittedName>
</protein>
<name>A0A183G5H2_HELPZ</name>
<accession>A0A3P8A0K6</accession>
<dbReference type="GO" id="GO:0006303">
    <property type="term" value="P:double-strand break repair via nonhomologous end joining"/>
    <property type="evidence" value="ECO:0007669"/>
    <property type="project" value="TreeGrafter"/>
</dbReference>
<dbReference type="GO" id="GO:0035861">
    <property type="term" value="C:site of double-strand break"/>
    <property type="evidence" value="ECO:0007669"/>
    <property type="project" value="TreeGrafter"/>
</dbReference>
<reference evidence="2 3" key="1">
    <citation type="submission" date="2018-11" db="EMBL/GenBank/DDBJ databases">
        <authorList>
            <consortium name="Pathogen Informatics"/>
        </authorList>
    </citation>
    <scope>NUCLEOTIDE SEQUENCE [LARGE SCALE GENOMIC DNA]</scope>
</reference>
<dbReference type="GO" id="GO:0005634">
    <property type="term" value="C:nucleus"/>
    <property type="evidence" value="ECO:0007669"/>
    <property type="project" value="TreeGrafter"/>
</dbReference>
<dbReference type="Gene3D" id="1.10.10.1450">
    <property type="match status" value="1"/>
</dbReference>
<dbReference type="GO" id="GO:0042800">
    <property type="term" value="F:histone H3K4 methyltransferase activity"/>
    <property type="evidence" value="ECO:0007669"/>
    <property type="project" value="TreeGrafter"/>
</dbReference>
<dbReference type="EMBL" id="UZAH01029662">
    <property type="protein sequence ID" value="VDP07267.1"/>
    <property type="molecule type" value="Genomic_DNA"/>
</dbReference>
<keyword evidence="3" id="KW-1185">Reference proteome</keyword>
<dbReference type="GO" id="GO:0000729">
    <property type="term" value="P:DNA double-strand break processing"/>
    <property type="evidence" value="ECO:0007669"/>
    <property type="project" value="TreeGrafter"/>
</dbReference>